<feature type="transmembrane region" description="Helical" evidence="7">
    <location>
        <begin position="287"/>
        <end position="306"/>
    </location>
</feature>
<comment type="subcellular location">
    <subcellularLocation>
        <location evidence="1">Cell membrane</location>
        <topology evidence="1">Multi-pass membrane protein</topology>
    </subcellularLocation>
</comment>
<evidence type="ECO:0000313" key="10">
    <source>
        <dbReference type="Proteomes" id="UP000295636"/>
    </source>
</evidence>
<reference evidence="9 10" key="1">
    <citation type="submission" date="2019-03" db="EMBL/GenBank/DDBJ databases">
        <title>This is whole genome sequence of Paenibacillus sp MS74 strain.</title>
        <authorList>
            <person name="Trinh H.N."/>
        </authorList>
    </citation>
    <scope>NUCLEOTIDE SEQUENCE [LARGE SCALE GENOMIC DNA]</scope>
    <source>
        <strain evidence="9 10">MS74</strain>
    </source>
</reference>
<gene>
    <name evidence="9" type="ORF">E1757_22875</name>
</gene>
<evidence type="ECO:0000256" key="1">
    <source>
        <dbReference type="ARBA" id="ARBA00004651"/>
    </source>
</evidence>
<dbReference type="PANTHER" id="PTHR33406">
    <property type="entry name" value="MEMBRANE PROTEIN MJ1562-RELATED"/>
    <property type="match status" value="1"/>
</dbReference>
<evidence type="ECO:0000313" key="9">
    <source>
        <dbReference type="EMBL" id="TDF94874.1"/>
    </source>
</evidence>
<dbReference type="InterPro" id="IPR004869">
    <property type="entry name" value="MMPL_dom"/>
</dbReference>
<keyword evidence="4 7" id="KW-0812">Transmembrane</keyword>
<evidence type="ECO:0000256" key="5">
    <source>
        <dbReference type="ARBA" id="ARBA00022989"/>
    </source>
</evidence>
<dbReference type="AlphaFoldDB" id="A0A4V2ZSX2"/>
<keyword evidence="6 7" id="KW-0472">Membrane</keyword>
<dbReference type="GO" id="GO:0005886">
    <property type="term" value="C:plasma membrane"/>
    <property type="evidence" value="ECO:0007669"/>
    <property type="project" value="UniProtKB-SubCell"/>
</dbReference>
<evidence type="ECO:0000256" key="6">
    <source>
        <dbReference type="ARBA" id="ARBA00023136"/>
    </source>
</evidence>
<feature type="transmembrane region" description="Helical" evidence="7">
    <location>
        <begin position="381"/>
        <end position="399"/>
    </location>
</feature>
<feature type="domain" description="SSD" evidence="8">
    <location>
        <begin position="207"/>
        <end position="337"/>
    </location>
</feature>
<dbReference type="PROSITE" id="PS50156">
    <property type="entry name" value="SSD"/>
    <property type="match status" value="1"/>
</dbReference>
<comment type="caution">
    <text evidence="9">The sequence shown here is derived from an EMBL/GenBank/DDBJ whole genome shotgun (WGS) entry which is preliminary data.</text>
</comment>
<feature type="transmembrane region" description="Helical" evidence="7">
    <location>
        <begin position="20"/>
        <end position="41"/>
    </location>
</feature>
<accession>A0A4V2ZSX2</accession>
<dbReference type="SUPFAM" id="SSF82866">
    <property type="entry name" value="Multidrug efflux transporter AcrB transmembrane domain"/>
    <property type="match status" value="2"/>
</dbReference>
<dbReference type="Pfam" id="PF03176">
    <property type="entry name" value="MMPL"/>
    <property type="match status" value="2"/>
</dbReference>
<feature type="transmembrane region" description="Helical" evidence="7">
    <location>
        <begin position="662"/>
        <end position="681"/>
    </location>
</feature>
<feature type="transmembrane region" description="Helical" evidence="7">
    <location>
        <begin position="183"/>
        <end position="202"/>
    </location>
</feature>
<comment type="similarity">
    <text evidence="2">Belongs to the resistance-nodulation-cell division (RND) (TC 2.A.6) family. MmpL subfamily.</text>
</comment>
<evidence type="ECO:0000256" key="7">
    <source>
        <dbReference type="SAM" id="Phobius"/>
    </source>
</evidence>
<dbReference type="Gene3D" id="1.20.1640.10">
    <property type="entry name" value="Multidrug efflux transporter AcrB transmembrane domain"/>
    <property type="match status" value="2"/>
</dbReference>
<dbReference type="PROSITE" id="PS51257">
    <property type="entry name" value="PROKAR_LIPOPROTEIN"/>
    <property type="match status" value="1"/>
</dbReference>
<keyword evidence="3" id="KW-1003">Cell membrane</keyword>
<sequence>MPNRQTALGKIGRFIVRARWLIIILGVISFAACAVIGAGTVGKLSLSRWEVPGSESYQAGRTLEHMFNAGSPNLTLLVTAKDGTIDSPVVRKAGLELTGQLADEEAVKEASSYWSRGGTRTLRSEDGRQALILAHLKGSVTEARTALAELSPRYARENEFVKVEVGGQDEIFRQAAELARQDFIRAEIIILLGVFVLLLLVYRRFRATALTIGAGLFAMAGTLAGLAAIVAFTEVSTFALNLTLVMGLGLGIDYSLFMIVRFREELASGKNVHDSTVRTVETAGRTIMFSGVTVAASCAVLFVFPFPFLQSFAYTGVLVVLSGMIGSLLILPAWIAVLGSRLARRTKDGAAPVSRDGSGHFDTRTGGWWYRSAKTIMRRPVLYGGAAIIVLALLGSPVMNLQFGLPDHRVLPAHASSRLVEDQKLAGFKAEETDAIQIVAPAVSHPSLATDEIAGYAAKLSRVQGVIQVDSIAGSFSEGRIVTPPDETHARFAGAEGGTFLTVVPYGASINADAPKIVREIRTIQAPFDVMVGGYPADLTDFRDKLLERIPLALVLVLAITFIILFLMTGSIVLPLKAILLNVLSLTIMFGALVWVFQDGHLSGLLRFTPAGSIEPSIPILMFCIAYGLSMDYEVFILSRIKEEYDRSGNLEESVARGIQQSGSLVTLAAAILAFTFAAYATGEVVFLKMLGIGMTLAVLVDATLIRSVLVPAFMKLAGRANWWAPPAMRRIYERYGISEGETMPAVHSMDGTKQAERTFS</sequence>
<name>A0A4V2ZSX2_9BACL</name>
<evidence type="ECO:0000256" key="3">
    <source>
        <dbReference type="ARBA" id="ARBA00022475"/>
    </source>
</evidence>
<keyword evidence="10" id="KW-1185">Reference proteome</keyword>
<feature type="transmembrane region" description="Helical" evidence="7">
    <location>
        <begin position="312"/>
        <end position="337"/>
    </location>
</feature>
<protein>
    <submittedName>
        <fullName evidence="9">MMPL family transporter</fullName>
    </submittedName>
</protein>
<dbReference type="InterPro" id="IPR000731">
    <property type="entry name" value="SSD"/>
</dbReference>
<feature type="transmembrane region" description="Helical" evidence="7">
    <location>
        <begin position="550"/>
        <end position="567"/>
    </location>
</feature>
<evidence type="ECO:0000256" key="2">
    <source>
        <dbReference type="ARBA" id="ARBA00010157"/>
    </source>
</evidence>
<dbReference type="EMBL" id="SMRT01000012">
    <property type="protein sequence ID" value="TDF94874.1"/>
    <property type="molecule type" value="Genomic_DNA"/>
</dbReference>
<proteinExistence type="inferred from homology"/>
<feature type="transmembrane region" description="Helical" evidence="7">
    <location>
        <begin position="238"/>
        <end position="260"/>
    </location>
</feature>
<dbReference type="Proteomes" id="UP000295636">
    <property type="component" value="Unassembled WGS sequence"/>
</dbReference>
<dbReference type="PANTHER" id="PTHR33406:SF11">
    <property type="entry name" value="MEMBRANE PROTEIN SCO6666-RELATED"/>
    <property type="match status" value="1"/>
</dbReference>
<keyword evidence="5 7" id="KW-1133">Transmembrane helix</keyword>
<feature type="transmembrane region" description="Helical" evidence="7">
    <location>
        <begin position="579"/>
        <end position="598"/>
    </location>
</feature>
<dbReference type="InterPro" id="IPR050545">
    <property type="entry name" value="Mycobact_MmpL"/>
</dbReference>
<evidence type="ECO:0000256" key="4">
    <source>
        <dbReference type="ARBA" id="ARBA00022692"/>
    </source>
</evidence>
<feature type="transmembrane region" description="Helical" evidence="7">
    <location>
        <begin position="618"/>
        <end position="641"/>
    </location>
</feature>
<feature type="transmembrane region" description="Helical" evidence="7">
    <location>
        <begin position="209"/>
        <end position="232"/>
    </location>
</feature>
<feature type="transmembrane region" description="Helical" evidence="7">
    <location>
        <begin position="687"/>
        <end position="710"/>
    </location>
</feature>
<dbReference type="OrthoDB" id="7051771at2"/>
<evidence type="ECO:0000259" key="8">
    <source>
        <dbReference type="PROSITE" id="PS50156"/>
    </source>
</evidence>
<organism evidence="9 10">
    <name type="scientific">Paenibacillus piri</name>
    <dbReference type="NCBI Taxonomy" id="2547395"/>
    <lineage>
        <taxon>Bacteria</taxon>
        <taxon>Bacillati</taxon>
        <taxon>Bacillota</taxon>
        <taxon>Bacilli</taxon>
        <taxon>Bacillales</taxon>
        <taxon>Paenibacillaceae</taxon>
        <taxon>Paenibacillus</taxon>
    </lineage>
</organism>